<evidence type="ECO:0000313" key="4">
    <source>
        <dbReference type="Proteomes" id="UP001302745"/>
    </source>
</evidence>
<dbReference type="EMBL" id="MU856897">
    <property type="protein sequence ID" value="KAK4155032.1"/>
    <property type="molecule type" value="Genomic_DNA"/>
</dbReference>
<reference evidence="3" key="1">
    <citation type="journal article" date="2023" name="Mol. Phylogenet. Evol.">
        <title>Genome-scale phylogeny and comparative genomics of the fungal order Sordariales.</title>
        <authorList>
            <person name="Hensen N."/>
            <person name="Bonometti L."/>
            <person name="Westerberg I."/>
            <person name="Brannstrom I.O."/>
            <person name="Guillou S."/>
            <person name="Cros-Aarteil S."/>
            <person name="Calhoun S."/>
            <person name="Haridas S."/>
            <person name="Kuo A."/>
            <person name="Mondo S."/>
            <person name="Pangilinan J."/>
            <person name="Riley R."/>
            <person name="LaButti K."/>
            <person name="Andreopoulos B."/>
            <person name="Lipzen A."/>
            <person name="Chen C."/>
            <person name="Yan M."/>
            <person name="Daum C."/>
            <person name="Ng V."/>
            <person name="Clum A."/>
            <person name="Steindorff A."/>
            <person name="Ohm R.A."/>
            <person name="Martin F."/>
            <person name="Silar P."/>
            <person name="Natvig D.O."/>
            <person name="Lalanne C."/>
            <person name="Gautier V."/>
            <person name="Ament-Velasquez S.L."/>
            <person name="Kruys A."/>
            <person name="Hutchinson M.I."/>
            <person name="Powell A.J."/>
            <person name="Barry K."/>
            <person name="Miller A.N."/>
            <person name="Grigoriev I.V."/>
            <person name="Debuchy R."/>
            <person name="Gladieux P."/>
            <person name="Hiltunen Thoren M."/>
            <person name="Johannesson H."/>
        </authorList>
    </citation>
    <scope>NUCLEOTIDE SEQUENCE</scope>
    <source>
        <strain evidence="3">CBS 538.74</strain>
    </source>
</reference>
<feature type="region of interest" description="Disordered" evidence="1">
    <location>
        <begin position="351"/>
        <end position="383"/>
    </location>
</feature>
<evidence type="ECO:0000256" key="1">
    <source>
        <dbReference type="SAM" id="MobiDB-lite"/>
    </source>
</evidence>
<dbReference type="Proteomes" id="UP001302745">
    <property type="component" value="Unassembled WGS sequence"/>
</dbReference>
<keyword evidence="2" id="KW-0472">Membrane</keyword>
<feature type="compositionally biased region" description="Low complexity" evidence="1">
    <location>
        <begin position="476"/>
        <end position="493"/>
    </location>
</feature>
<feature type="region of interest" description="Disordered" evidence="1">
    <location>
        <begin position="395"/>
        <end position="495"/>
    </location>
</feature>
<dbReference type="CDD" id="cd00174">
    <property type="entry name" value="SH3"/>
    <property type="match status" value="1"/>
</dbReference>
<accession>A0AAN6ZY00</accession>
<feature type="transmembrane region" description="Helical" evidence="2">
    <location>
        <begin position="60"/>
        <end position="79"/>
    </location>
</feature>
<evidence type="ECO:0000313" key="3">
    <source>
        <dbReference type="EMBL" id="KAK4155032.1"/>
    </source>
</evidence>
<dbReference type="InterPro" id="IPR036028">
    <property type="entry name" value="SH3-like_dom_sf"/>
</dbReference>
<dbReference type="PANTHER" id="PTHR16861:SF4">
    <property type="entry name" value="SH3 DOMAIN PROTEIN (AFU_ORTHOLOGUE AFUA_1G13610)"/>
    <property type="match status" value="1"/>
</dbReference>
<comment type="caution">
    <text evidence="3">The sequence shown here is derived from an EMBL/GenBank/DDBJ whole genome shotgun (WGS) entry which is preliminary data.</text>
</comment>
<dbReference type="AlphaFoldDB" id="A0AAN6ZY00"/>
<protein>
    <recommendedName>
        <fullName evidence="5">SH3 domain-containing protein</fullName>
    </recommendedName>
</protein>
<organism evidence="3 4">
    <name type="scientific">Chaetomidium leptoderma</name>
    <dbReference type="NCBI Taxonomy" id="669021"/>
    <lineage>
        <taxon>Eukaryota</taxon>
        <taxon>Fungi</taxon>
        <taxon>Dikarya</taxon>
        <taxon>Ascomycota</taxon>
        <taxon>Pezizomycotina</taxon>
        <taxon>Sordariomycetes</taxon>
        <taxon>Sordariomycetidae</taxon>
        <taxon>Sordariales</taxon>
        <taxon>Chaetomiaceae</taxon>
        <taxon>Chaetomidium</taxon>
    </lineage>
</organism>
<feature type="compositionally biased region" description="Polar residues" evidence="1">
    <location>
        <begin position="569"/>
        <end position="578"/>
    </location>
</feature>
<name>A0AAN6ZY00_9PEZI</name>
<evidence type="ECO:0000256" key="2">
    <source>
        <dbReference type="SAM" id="Phobius"/>
    </source>
</evidence>
<gene>
    <name evidence="3" type="ORF">C8A00DRAFT_32211</name>
</gene>
<keyword evidence="2" id="KW-1133">Transmembrane helix</keyword>
<feature type="compositionally biased region" description="Polar residues" evidence="1">
    <location>
        <begin position="353"/>
        <end position="362"/>
    </location>
</feature>
<dbReference type="PANTHER" id="PTHR16861">
    <property type="entry name" value="GLYCOPROTEIN 38"/>
    <property type="match status" value="1"/>
</dbReference>
<feature type="compositionally biased region" description="Basic and acidic residues" evidence="1">
    <location>
        <begin position="397"/>
        <end position="409"/>
    </location>
</feature>
<feature type="region of interest" description="Disordered" evidence="1">
    <location>
        <begin position="563"/>
        <end position="589"/>
    </location>
</feature>
<evidence type="ECO:0008006" key="5">
    <source>
        <dbReference type="Google" id="ProtNLM"/>
    </source>
</evidence>
<keyword evidence="4" id="KW-1185">Reference proteome</keyword>
<keyword evidence="2" id="KW-0812">Transmembrane</keyword>
<feature type="transmembrane region" description="Helical" evidence="2">
    <location>
        <begin position="319"/>
        <end position="344"/>
    </location>
</feature>
<dbReference type="SUPFAM" id="SSF50044">
    <property type="entry name" value="SH3-domain"/>
    <property type="match status" value="1"/>
</dbReference>
<sequence>MVKLEDDHEYDIAVTQPPATGLKTLDDQEATVDSVIGEKPAKDAEMIAGKRRSGSMRARLGIRGIVLALLSTAPAAMAACLPLKGSQACSAFQASSVSTTDDHVVGLFPFLRFASSAEMLDALLMSHVQTEYVREKYSVLLGCGGIDYSNTSDIYARFTTSVICNAIIQNSIEPCSLGPVESRPLCADACAEFAQAEAYLLGDSALCPNPARNAQSQIRADFTNCALPNSSLSSRECIQGATNEPENCGYGNSTIGLCSYCAQGGINSTDTCCYNSGAEARCAGVVLPTISPITLPTVTATATPSPDSDSAGSGLSGGAIAGIVVGSVLGVVLIAALIFGCLVYRRRKGGSQDGSVFNQPSPARQGPPASQMGQTGAPAGFEVLPGGRIARMSALEGHSRESPSRHTTRDTPGSVPGTAGGYRGTRRRGDDHSSSDGFGGSQTSDRGTTGVLRPPPTMLKRNGSLSSGSVLAGEDAQSPSSGGMSSPPGMASQQSEQLPFFKDYYSQDDIHPGDRVAVLWAYQPRAGDEFVLDRGDMLKVVGIWDDGWATGILADERADQWEARRQAQRDSGVSNTSGRVRDDSPPVSGEIKAFPLVCVCLPEHWKKTIDGEGSTDTSSANPYMTM</sequence>
<dbReference type="Gene3D" id="2.30.30.40">
    <property type="entry name" value="SH3 Domains"/>
    <property type="match status" value="1"/>
</dbReference>
<proteinExistence type="predicted"/>
<reference evidence="3" key="2">
    <citation type="submission" date="2023-05" db="EMBL/GenBank/DDBJ databases">
        <authorList>
            <consortium name="Lawrence Berkeley National Laboratory"/>
            <person name="Steindorff A."/>
            <person name="Hensen N."/>
            <person name="Bonometti L."/>
            <person name="Westerberg I."/>
            <person name="Brannstrom I.O."/>
            <person name="Guillou S."/>
            <person name="Cros-Aarteil S."/>
            <person name="Calhoun S."/>
            <person name="Haridas S."/>
            <person name="Kuo A."/>
            <person name="Mondo S."/>
            <person name="Pangilinan J."/>
            <person name="Riley R."/>
            <person name="Labutti K."/>
            <person name="Andreopoulos B."/>
            <person name="Lipzen A."/>
            <person name="Chen C."/>
            <person name="Yanf M."/>
            <person name="Daum C."/>
            <person name="Ng V."/>
            <person name="Clum A."/>
            <person name="Ohm R."/>
            <person name="Martin F."/>
            <person name="Silar P."/>
            <person name="Natvig D."/>
            <person name="Lalanne C."/>
            <person name="Gautier V."/>
            <person name="Ament-Velasquez S.L."/>
            <person name="Kruys A."/>
            <person name="Hutchinson M.I."/>
            <person name="Powell A.J."/>
            <person name="Barry K."/>
            <person name="Miller A.N."/>
            <person name="Grigoriev I.V."/>
            <person name="Debuchy R."/>
            <person name="Gladieux P."/>
            <person name="Thoren M.H."/>
            <person name="Johannesson H."/>
        </authorList>
    </citation>
    <scope>NUCLEOTIDE SEQUENCE</scope>
    <source>
        <strain evidence="3">CBS 538.74</strain>
    </source>
</reference>